<comment type="caution">
    <text evidence="15">The sequence shown here is derived from an EMBL/GenBank/DDBJ whole genome shotgun (WGS) entry which is preliminary data.</text>
</comment>
<dbReference type="Gene3D" id="1.10.287.130">
    <property type="match status" value="1"/>
</dbReference>
<dbReference type="Proteomes" id="UP000547011">
    <property type="component" value="Unassembled WGS sequence"/>
</dbReference>
<dbReference type="AlphaFoldDB" id="A0A7W6NAK7"/>
<dbReference type="InterPro" id="IPR003661">
    <property type="entry name" value="HisK_dim/P_dom"/>
</dbReference>
<evidence type="ECO:0000259" key="13">
    <source>
        <dbReference type="PROSITE" id="PS50109"/>
    </source>
</evidence>
<dbReference type="Pfam" id="PF00672">
    <property type="entry name" value="HAMP"/>
    <property type="match status" value="1"/>
</dbReference>
<keyword evidence="4" id="KW-0597">Phosphoprotein</keyword>
<dbReference type="SMART" id="SM00387">
    <property type="entry name" value="HATPase_c"/>
    <property type="match status" value="1"/>
</dbReference>
<dbReference type="InterPro" id="IPR005467">
    <property type="entry name" value="His_kinase_dom"/>
</dbReference>
<dbReference type="GO" id="GO:0005886">
    <property type="term" value="C:plasma membrane"/>
    <property type="evidence" value="ECO:0007669"/>
    <property type="project" value="TreeGrafter"/>
</dbReference>
<evidence type="ECO:0000256" key="4">
    <source>
        <dbReference type="ARBA" id="ARBA00022553"/>
    </source>
</evidence>
<evidence type="ECO:0000256" key="7">
    <source>
        <dbReference type="ARBA" id="ARBA00022777"/>
    </source>
</evidence>
<dbReference type="SMART" id="SM00304">
    <property type="entry name" value="HAMP"/>
    <property type="match status" value="1"/>
</dbReference>
<feature type="domain" description="HAMP" evidence="14">
    <location>
        <begin position="194"/>
        <end position="247"/>
    </location>
</feature>
<dbReference type="SUPFAM" id="SSF158472">
    <property type="entry name" value="HAMP domain-like"/>
    <property type="match status" value="1"/>
</dbReference>
<evidence type="ECO:0000256" key="1">
    <source>
        <dbReference type="ARBA" id="ARBA00000085"/>
    </source>
</evidence>
<dbReference type="InterPro" id="IPR036890">
    <property type="entry name" value="HATPase_C_sf"/>
</dbReference>
<evidence type="ECO:0000256" key="11">
    <source>
        <dbReference type="SAM" id="Coils"/>
    </source>
</evidence>
<dbReference type="GO" id="GO:0000155">
    <property type="term" value="F:phosphorelay sensor kinase activity"/>
    <property type="evidence" value="ECO:0007669"/>
    <property type="project" value="InterPro"/>
</dbReference>
<dbReference type="Pfam" id="PF00512">
    <property type="entry name" value="HisKA"/>
    <property type="match status" value="1"/>
</dbReference>
<feature type="transmembrane region" description="Helical" evidence="12">
    <location>
        <begin position="169"/>
        <end position="191"/>
    </location>
</feature>
<dbReference type="CDD" id="cd00082">
    <property type="entry name" value="HisKA"/>
    <property type="match status" value="1"/>
</dbReference>
<evidence type="ECO:0000256" key="12">
    <source>
        <dbReference type="SAM" id="Phobius"/>
    </source>
</evidence>
<keyword evidence="11" id="KW-0175">Coiled coil</keyword>
<dbReference type="PANTHER" id="PTHR45436">
    <property type="entry name" value="SENSOR HISTIDINE KINASE YKOH"/>
    <property type="match status" value="1"/>
</dbReference>
<keyword evidence="8 12" id="KW-1133">Transmembrane helix</keyword>
<dbReference type="PRINTS" id="PR00344">
    <property type="entry name" value="BCTRLSENSOR"/>
</dbReference>
<feature type="domain" description="Histidine kinase" evidence="13">
    <location>
        <begin position="255"/>
        <end position="471"/>
    </location>
</feature>
<dbReference type="EC" id="2.7.13.3" evidence="3"/>
<evidence type="ECO:0000313" key="16">
    <source>
        <dbReference type="Proteomes" id="UP000547011"/>
    </source>
</evidence>
<keyword evidence="6 12" id="KW-0812">Transmembrane</keyword>
<proteinExistence type="predicted"/>
<dbReference type="InterPro" id="IPR003594">
    <property type="entry name" value="HATPase_dom"/>
</dbReference>
<dbReference type="PROSITE" id="PS50109">
    <property type="entry name" value="HIS_KIN"/>
    <property type="match status" value="1"/>
</dbReference>
<keyword evidence="10 12" id="KW-0472">Membrane</keyword>
<evidence type="ECO:0000259" key="14">
    <source>
        <dbReference type="PROSITE" id="PS50885"/>
    </source>
</evidence>
<sequence>MRQFAQVWRTSTVRLTATFIAIFIVFAILLMAFIGWQSSVQIQRQQTNDIDREIRQFQRIETNQGIRALAFAVNRLSAQPGPGIYFLGDAAGLYLLGNVTDVPAEVVINPGIYSFDYERPNPLGDDAVAEDRPSRQREGIAVVRSIELGNGMRLVVGRDIVERRGYSAIILQSFMVGVVGIVLFSLIAGGITARRVLRRIDTIQQTSTKIMSGNLSERVPVTKRNDEFDALATNLNAMLDRIEQLLQGLKEVTDNVAHDLKTPLTRLRNQAEAALRDTASLESREQALETVIAESDRLIQTFNALLMIARVEAGAPSGALSEINISEIVADVAELYGPVAEDEGIAIKTRIAERVTIKANRELIGQAMVNLLENAMKYARPEDGKSGRIDVSLDTEAGRVRISVADNGPGIPETERKRVLERFVRLEKSRSETGSGLGLSLVNAVARLHGGTLNIEDNAPGVRAVLEFPGR</sequence>
<organism evidence="15 16">
    <name type="scientific">Devosia subaequoris</name>
    <dbReference type="NCBI Taxonomy" id="395930"/>
    <lineage>
        <taxon>Bacteria</taxon>
        <taxon>Pseudomonadati</taxon>
        <taxon>Pseudomonadota</taxon>
        <taxon>Alphaproteobacteria</taxon>
        <taxon>Hyphomicrobiales</taxon>
        <taxon>Devosiaceae</taxon>
        <taxon>Devosia</taxon>
    </lineage>
</organism>
<dbReference type="Gene3D" id="6.10.340.10">
    <property type="match status" value="1"/>
</dbReference>
<dbReference type="PANTHER" id="PTHR45436:SF8">
    <property type="entry name" value="HISTIDINE KINASE"/>
    <property type="match status" value="1"/>
</dbReference>
<dbReference type="SUPFAM" id="SSF55874">
    <property type="entry name" value="ATPase domain of HSP90 chaperone/DNA topoisomerase II/histidine kinase"/>
    <property type="match status" value="1"/>
</dbReference>
<dbReference type="Pfam" id="PF02518">
    <property type="entry name" value="HATPase_c"/>
    <property type="match status" value="1"/>
</dbReference>
<keyword evidence="9" id="KW-0902">Two-component regulatory system</keyword>
<gene>
    <name evidence="15" type="ORF">GGR20_000646</name>
</gene>
<dbReference type="InterPro" id="IPR003660">
    <property type="entry name" value="HAMP_dom"/>
</dbReference>
<dbReference type="PROSITE" id="PS50885">
    <property type="entry name" value="HAMP"/>
    <property type="match status" value="1"/>
</dbReference>
<protein>
    <recommendedName>
        <fullName evidence="3">histidine kinase</fullName>
        <ecNumber evidence="3">2.7.13.3</ecNumber>
    </recommendedName>
</protein>
<feature type="coiled-coil region" evidence="11">
    <location>
        <begin position="232"/>
        <end position="284"/>
    </location>
</feature>
<evidence type="ECO:0000256" key="9">
    <source>
        <dbReference type="ARBA" id="ARBA00023012"/>
    </source>
</evidence>
<comment type="subcellular location">
    <subcellularLocation>
        <location evidence="2">Membrane</location>
    </subcellularLocation>
</comment>
<evidence type="ECO:0000256" key="5">
    <source>
        <dbReference type="ARBA" id="ARBA00022679"/>
    </source>
</evidence>
<dbReference type="EMBL" id="JACIEW010000001">
    <property type="protein sequence ID" value="MBB4051028.1"/>
    <property type="molecule type" value="Genomic_DNA"/>
</dbReference>
<dbReference type="InterPro" id="IPR050428">
    <property type="entry name" value="TCS_sensor_his_kinase"/>
</dbReference>
<evidence type="ECO:0000313" key="15">
    <source>
        <dbReference type="EMBL" id="MBB4051028.1"/>
    </source>
</evidence>
<keyword evidence="5" id="KW-0808">Transferase</keyword>
<dbReference type="CDD" id="cd00075">
    <property type="entry name" value="HATPase"/>
    <property type="match status" value="1"/>
</dbReference>
<name>A0A7W6NAK7_9HYPH</name>
<evidence type="ECO:0000256" key="10">
    <source>
        <dbReference type="ARBA" id="ARBA00023136"/>
    </source>
</evidence>
<keyword evidence="7 15" id="KW-0418">Kinase</keyword>
<dbReference type="CDD" id="cd06225">
    <property type="entry name" value="HAMP"/>
    <property type="match status" value="1"/>
</dbReference>
<evidence type="ECO:0000256" key="2">
    <source>
        <dbReference type="ARBA" id="ARBA00004370"/>
    </source>
</evidence>
<accession>A0A7W6NAK7</accession>
<dbReference type="InterPro" id="IPR004358">
    <property type="entry name" value="Sig_transdc_His_kin-like_C"/>
</dbReference>
<feature type="transmembrane region" description="Helical" evidence="12">
    <location>
        <begin position="12"/>
        <end position="36"/>
    </location>
</feature>
<dbReference type="RefSeq" id="WP_183309763.1">
    <property type="nucleotide sequence ID" value="NZ_JACIEW010000001.1"/>
</dbReference>
<dbReference type="Gene3D" id="3.30.565.10">
    <property type="entry name" value="Histidine kinase-like ATPase, C-terminal domain"/>
    <property type="match status" value="1"/>
</dbReference>
<evidence type="ECO:0000256" key="6">
    <source>
        <dbReference type="ARBA" id="ARBA00022692"/>
    </source>
</evidence>
<dbReference type="SMART" id="SM00388">
    <property type="entry name" value="HisKA"/>
    <property type="match status" value="1"/>
</dbReference>
<evidence type="ECO:0000256" key="3">
    <source>
        <dbReference type="ARBA" id="ARBA00012438"/>
    </source>
</evidence>
<dbReference type="InterPro" id="IPR036097">
    <property type="entry name" value="HisK_dim/P_sf"/>
</dbReference>
<reference evidence="15 16" key="1">
    <citation type="submission" date="2020-08" db="EMBL/GenBank/DDBJ databases">
        <title>Genomic Encyclopedia of Type Strains, Phase IV (KMG-IV): sequencing the most valuable type-strain genomes for metagenomic binning, comparative biology and taxonomic classification.</title>
        <authorList>
            <person name="Goeker M."/>
        </authorList>
    </citation>
    <scope>NUCLEOTIDE SEQUENCE [LARGE SCALE GENOMIC DNA]</scope>
    <source>
        <strain evidence="15 16">DSM 23447</strain>
    </source>
</reference>
<evidence type="ECO:0000256" key="8">
    <source>
        <dbReference type="ARBA" id="ARBA00022989"/>
    </source>
</evidence>
<comment type="catalytic activity">
    <reaction evidence="1">
        <text>ATP + protein L-histidine = ADP + protein N-phospho-L-histidine.</text>
        <dbReference type="EC" id="2.7.13.3"/>
    </reaction>
</comment>
<keyword evidence="16" id="KW-1185">Reference proteome</keyword>
<dbReference type="SUPFAM" id="SSF47384">
    <property type="entry name" value="Homodimeric domain of signal transducing histidine kinase"/>
    <property type="match status" value="1"/>
</dbReference>